<name>A0ABY4FVR7_9MICO</name>
<reference evidence="1 2" key="1">
    <citation type="submission" date="2022-04" db="EMBL/GenBank/DDBJ databases">
        <title>Leucobacter sp. isolated from rhizosphere of onion.</title>
        <authorList>
            <person name="Won M."/>
            <person name="Lee C.-M."/>
            <person name="Woen H.-Y."/>
            <person name="Kwon S.-W."/>
        </authorList>
    </citation>
    <scope>NUCLEOTIDE SEQUENCE [LARGE SCALE GENOMIC DNA]</scope>
    <source>
        <strain evidence="1 2">H25R-14</strain>
    </source>
</reference>
<dbReference type="Proteomes" id="UP000831775">
    <property type="component" value="Chromosome"/>
</dbReference>
<evidence type="ECO:0000313" key="1">
    <source>
        <dbReference type="EMBL" id="UOQ60394.1"/>
    </source>
</evidence>
<keyword evidence="2" id="KW-1185">Reference proteome</keyword>
<protein>
    <submittedName>
        <fullName evidence="1">Uncharacterized protein</fullName>
    </submittedName>
</protein>
<dbReference type="EMBL" id="CP095043">
    <property type="protein sequence ID" value="UOQ60394.1"/>
    <property type="molecule type" value="Genomic_DNA"/>
</dbReference>
<dbReference type="RefSeq" id="WP_244685989.1">
    <property type="nucleotide sequence ID" value="NZ_CP095043.1"/>
</dbReference>
<organism evidence="1 2">
    <name type="scientific">Leucobacter rhizosphaerae</name>
    <dbReference type="NCBI Taxonomy" id="2932245"/>
    <lineage>
        <taxon>Bacteria</taxon>
        <taxon>Bacillati</taxon>
        <taxon>Actinomycetota</taxon>
        <taxon>Actinomycetes</taxon>
        <taxon>Micrococcales</taxon>
        <taxon>Microbacteriaceae</taxon>
        <taxon>Leucobacter</taxon>
    </lineage>
</organism>
<sequence length="85" mass="8898">MSFLNQAKLAQDKILLARVAACAAIMGITNPEGIVRARIWEFSAQNGWNDAYSASTADEPGADESAVTDAMILEAVTNLLAEGGA</sequence>
<proteinExistence type="predicted"/>
<gene>
    <name evidence="1" type="ORF">MUN76_15400</name>
</gene>
<accession>A0ABY4FVR7</accession>
<evidence type="ECO:0000313" key="2">
    <source>
        <dbReference type="Proteomes" id="UP000831775"/>
    </source>
</evidence>